<organism evidence="1 2">
    <name type="scientific">Acinetobacter bereziniae</name>
    <name type="common">Acinetobacter genomosp. 10</name>
    <dbReference type="NCBI Taxonomy" id="106648"/>
    <lineage>
        <taxon>Bacteria</taxon>
        <taxon>Pseudomonadati</taxon>
        <taxon>Pseudomonadota</taxon>
        <taxon>Gammaproteobacteria</taxon>
        <taxon>Moraxellales</taxon>
        <taxon>Moraxellaceae</taxon>
        <taxon>Acinetobacter</taxon>
    </lineage>
</organism>
<dbReference type="RefSeq" id="WP_198114653.1">
    <property type="nucleotide sequence ID" value="NZ_CP066121.1"/>
</dbReference>
<name>A0A8I1AEE5_ACIBZ</name>
<gene>
    <name evidence="1" type="ORF">I9054_010190</name>
</gene>
<evidence type="ECO:0000313" key="1">
    <source>
        <dbReference type="EMBL" id="UUN99787.1"/>
    </source>
</evidence>
<accession>A0A8I1AEE5</accession>
<protein>
    <submittedName>
        <fullName evidence="1">Uncharacterized protein</fullName>
    </submittedName>
</protein>
<dbReference type="AlphaFoldDB" id="A0A8I1AEE5"/>
<reference evidence="1" key="1">
    <citation type="submission" date="2022-02" db="EMBL/GenBank/DDBJ databases">
        <title>Characterization of Tn125 harboring carbapenem-resistant Acinetobacter bereziniae clinical isolates.</title>
        <authorList>
            <person name="Wong N.-K."/>
            <person name="Pan Q."/>
        </authorList>
    </citation>
    <scope>NUCLEOTIDE SEQUENCE</scope>
    <source>
        <strain evidence="1">GD03393</strain>
    </source>
</reference>
<evidence type="ECO:0000313" key="2">
    <source>
        <dbReference type="Proteomes" id="UP000644140"/>
    </source>
</evidence>
<sequence>MRIKLLEVLTKNNWNIEERPYKGDANITGFDYLPIELQEILMNYKTISNPSDVAWFFTVAEITGETESEFDWEELRHQSLDAAMNDVEINRINNFWDDHFCFLMSVKNGYSYLAICLEGKNKNKVVYGYEPEYEEVDVIFDSFDDFSNTLIKYISNQSRFRVFDQIF</sequence>
<proteinExistence type="predicted"/>
<dbReference type="EMBL" id="CP092085">
    <property type="protein sequence ID" value="UUN99787.1"/>
    <property type="molecule type" value="Genomic_DNA"/>
</dbReference>
<dbReference type="Proteomes" id="UP000644140">
    <property type="component" value="Chromosome"/>
</dbReference>